<sequence>MSFIDTLKTLFGLTPSRAEQPTVQPTDTPPVSPAASSSGMPPAAQRRDQVLRFIIEKLRPYQNEPGAAPVGLRLYIACSNPEEEESYRVALRTNQPGTFRAELNRQLADNYISLPKNWPFEYEFFQGGLPDTTYREGNLGLIVLDGSKPDGPPQLARLVTLTGQTEQAEYLLDPSRQTTFCIGRGRTTQTASGRVRTNDIVILNDDDTGFDPAKGAGNGAVSRAHATIRYNAAQRQYALLVDAGGLPASGNKTKIFHSDERMERADIAGMSYPLQHGDQIELGGSVTLQFELR</sequence>
<comment type="caution">
    <text evidence="3">The sequence shown here is derived from an EMBL/GenBank/DDBJ whole genome shotgun (WGS) entry which is preliminary data.</text>
</comment>
<name>A0A418M8Y7_9BACT</name>
<dbReference type="OrthoDB" id="944636at2"/>
<dbReference type="RefSeq" id="WP_119668727.1">
    <property type="nucleotide sequence ID" value="NZ_QXED01000004.1"/>
</dbReference>
<dbReference type="SUPFAM" id="SSF49879">
    <property type="entry name" value="SMAD/FHA domain"/>
    <property type="match status" value="1"/>
</dbReference>
<evidence type="ECO:0000256" key="1">
    <source>
        <dbReference type="SAM" id="MobiDB-lite"/>
    </source>
</evidence>
<dbReference type="Pfam" id="PF00498">
    <property type="entry name" value="FHA"/>
    <property type="match status" value="1"/>
</dbReference>
<feature type="compositionally biased region" description="Low complexity" evidence="1">
    <location>
        <begin position="33"/>
        <end position="44"/>
    </location>
</feature>
<feature type="region of interest" description="Disordered" evidence="1">
    <location>
        <begin position="15"/>
        <end position="44"/>
    </location>
</feature>
<dbReference type="InterPro" id="IPR000253">
    <property type="entry name" value="FHA_dom"/>
</dbReference>
<dbReference type="Proteomes" id="UP000283523">
    <property type="component" value="Unassembled WGS sequence"/>
</dbReference>
<dbReference type="EMBL" id="QXED01000004">
    <property type="protein sequence ID" value="RIV22543.1"/>
    <property type="molecule type" value="Genomic_DNA"/>
</dbReference>
<gene>
    <name evidence="3" type="ORF">DYU11_16140</name>
</gene>
<feature type="domain" description="FHA" evidence="2">
    <location>
        <begin position="193"/>
        <end position="283"/>
    </location>
</feature>
<dbReference type="AlphaFoldDB" id="A0A418M8Y7"/>
<dbReference type="Gene3D" id="2.60.200.20">
    <property type="match status" value="1"/>
</dbReference>
<proteinExistence type="predicted"/>
<reference evidence="3 4" key="1">
    <citation type="submission" date="2018-08" db="EMBL/GenBank/DDBJ databases">
        <title>Fibrisoma montanum sp. nov., isolated from Danxia mountain soil.</title>
        <authorList>
            <person name="Huang Y."/>
        </authorList>
    </citation>
    <scope>NUCLEOTIDE SEQUENCE [LARGE SCALE GENOMIC DNA]</scope>
    <source>
        <strain evidence="3 4">HYT19</strain>
    </source>
</reference>
<dbReference type="CDD" id="cd00060">
    <property type="entry name" value="FHA"/>
    <property type="match status" value="1"/>
</dbReference>
<organism evidence="3 4">
    <name type="scientific">Fibrisoma montanum</name>
    <dbReference type="NCBI Taxonomy" id="2305895"/>
    <lineage>
        <taxon>Bacteria</taxon>
        <taxon>Pseudomonadati</taxon>
        <taxon>Bacteroidota</taxon>
        <taxon>Cytophagia</taxon>
        <taxon>Cytophagales</taxon>
        <taxon>Spirosomataceae</taxon>
        <taxon>Fibrisoma</taxon>
    </lineage>
</organism>
<dbReference type="InterPro" id="IPR008984">
    <property type="entry name" value="SMAD_FHA_dom_sf"/>
</dbReference>
<protein>
    <submittedName>
        <fullName evidence="3">FHA domain-containing protein</fullName>
    </submittedName>
</protein>
<evidence type="ECO:0000313" key="4">
    <source>
        <dbReference type="Proteomes" id="UP000283523"/>
    </source>
</evidence>
<keyword evidence="4" id="KW-1185">Reference proteome</keyword>
<evidence type="ECO:0000259" key="2">
    <source>
        <dbReference type="Pfam" id="PF00498"/>
    </source>
</evidence>
<accession>A0A418M8Y7</accession>
<evidence type="ECO:0000313" key="3">
    <source>
        <dbReference type="EMBL" id="RIV22543.1"/>
    </source>
</evidence>